<protein>
    <submittedName>
        <fullName evidence="1">Uncharacterized protein</fullName>
    </submittedName>
</protein>
<organism evidence="1 2">
    <name type="scientific">Rhodanobacter caeni</name>
    <dbReference type="NCBI Taxonomy" id="657654"/>
    <lineage>
        <taxon>Bacteria</taxon>
        <taxon>Pseudomonadati</taxon>
        <taxon>Pseudomonadota</taxon>
        <taxon>Gammaproteobacteria</taxon>
        <taxon>Lysobacterales</taxon>
        <taxon>Rhodanobacteraceae</taxon>
        <taxon>Rhodanobacter</taxon>
    </lineage>
</organism>
<accession>A0ABP3EDJ4</accession>
<reference evidence="2" key="1">
    <citation type="journal article" date="2019" name="Int. J. Syst. Evol. Microbiol.">
        <title>The Global Catalogue of Microorganisms (GCM) 10K type strain sequencing project: providing services to taxonomists for standard genome sequencing and annotation.</title>
        <authorList>
            <consortium name="The Broad Institute Genomics Platform"/>
            <consortium name="The Broad Institute Genome Sequencing Center for Infectious Disease"/>
            <person name="Wu L."/>
            <person name="Ma J."/>
        </authorList>
    </citation>
    <scope>NUCLEOTIDE SEQUENCE [LARGE SCALE GENOMIC DNA]</scope>
    <source>
        <strain evidence="2">JCM 16242</strain>
    </source>
</reference>
<dbReference type="EMBL" id="BAAAFO010000004">
    <property type="protein sequence ID" value="GAA0260271.1"/>
    <property type="molecule type" value="Genomic_DNA"/>
</dbReference>
<dbReference type="Proteomes" id="UP001500657">
    <property type="component" value="Unassembled WGS sequence"/>
</dbReference>
<evidence type="ECO:0000313" key="1">
    <source>
        <dbReference type="EMBL" id="GAA0260271.1"/>
    </source>
</evidence>
<comment type="caution">
    <text evidence="1">The sequence shown here is derived from an EMBL/GenBank/DDBJ whole genome shotgun (WGS) entry which is preliminary data.</text>
</comment>
<name>A0ABP3EDJ4_9GAMM</name>
<evidence type="ECO:0000313" key="2">
    <source>
        <dbReference type="Proteomes" id="UP001500657"/>
    </source>
</evidence>
<sequence>MIELKWVRPAGTSTLQARLVYRVMQPCTDASGALCPGEWGEWEPVPTEIATDIDYMAAASPRYAP</sequence>
<proteinExistence type="predicted"/>
<keyword evidence="2" id="KW-1185">Reference proteome</keyword>
<dbReference type="RefSeq" id="WP_343883324.1">
    <property type="nucleotide sequence ID" value="NZ_BAAAFO010000004.1"/>
</dbReference>
<gene>
    <name evidence="1" type="ORF">GCM10009126_27120</name>
</gene>